<protein>
    <recommendedName>
        <fullName evidence="8">Peptidase A1 domain-containing protein</fullName>
    </recommendedName>
</protein>
<dbReference type="InterPro" id="IPR051708">
    <property type="entry name" value="Plant_Aspart_Prot_A1"/>
</dbReference>
<dbReference type="FunFam" id="2.40.70.10:FF:000016">
    <property type="entry name" value="Probable aspartic protease At2g35615"/>
    <property type="match status" value="1"/>
</dbReference>
<dbReference type="PANTHER" id="PTHR47967">
    <property type="entry name" value="OS07G0603500 PROTEIN-RELATED"/>
    <property type="match status" value="1"/>
</dbReference>
<dbReference type="CDD" id="cd05476">
    <property type="entry name" value="pepsin_A_like_plant"/>
    <property type="match status" value="1"/>
</dbReference>
<name>A0A835FYW7_9POAL</name>
<keyword evidence="10" id="KW-1185">Reference proteome</keyword>
<dbReference type="InterPro" id="IPR034161">
    <property type="entry name" value="Pepsin-like_plant"/>
</dbReference>
<dbReference type="Proteomes" id="UP000636709">
    <property type="component" value="Unassembled WGS sequence"/>
</dbReference>
<dbReference type="InterPro" id="IPR021109">
    <property type="entry name" value="Peptidase_aspartic_dom_sf"/>
</dbReference>
<dbReference type="InterPro" id="IPR032861">
    <property type="entry name" value="TAXi_N"/>
</dbReference>
<evidence type="ECO:0000313" key="10">
    <source>
        <dbReference type="Proteomes" id="UP000636709"/>
    </source>
</evidence>
<dbReference type="EMBL" id="JACEFO010000157">
    <property type="protein sequence ID" value="KAF8779752.1"/>
    <property type="molecule type" value="Genomic_DNA"/>
</dbReference>
<evidence type="ECO:0000256" key="6">
    <source>
        <dbReference type="ARBA" id="ARBA00023180"/>
    </source>
</evidence>
<dbReference type="InterPro" id="IPR033121">
    <property type="entry name" value="PEPTIDASE_A1"/>
</dbReference>
<proteinExistence type="inferred from homology"/>
<dbReference type="Pfam" id="PF14541">
    <property type="entry name" value="TAXi_C"/>
    <property type="match status" value="1"/>
</dbReference>
<evidence type="ECO:0000256" key="3">
    <source>
        <dbReference type="ARBA" id="ARBA00022729"/>
    </source>
</evidence>
<organism evidence="9 10">
    <name type="scientific">Digitaria exilis</name>
    <dbReference type="NCBI Taxonomy" id="1010633"/>
    <lineage>
        <taxon>Eukaryota</taxon>
        <taxon>Viridiplantae</taxon>
        <taxon>Streptophyta</taxon>
        <taxon>Embryophyta</taxon>
        <taxon>Tracheophyta</taxon>
        <taxon>Spermatophyta</taxon>
        <taxon>Magnoliopsida</taxon>
        <taxon>Liliopsida</taxon>
        <taxon>Poales</taxon>
        <taxon>Poaceae</taxon>
        <taxon>PACMAD clade</taxon>
        <taxon>Panicoideae</taxon>
        <taxon>Panicodae</taxon>
        <taxon>Paniceae</taxon>
        <taxon>Anthephorinae</taxon>
        <taxon>Digitaria</taxon>
    </lineage>
</organism>
<keyword evidence="3" id="KW-0732">Signal</keyword>
<dbReference type="GO" id="GO:0005576">
    <property type="term" value="C:extracellular region"/>
    <property type="evidence" value="ECO:0007669"/>
    <property type="project" value="TreeGrafter"/>
</dbReference>
<dbReference type="SUPFAM" id="SSF50630">
    <property type="entry name" value="Acid proteases"/>
    <property type="match status" value="1"/>
</dbReference>
<keyword evidence="6" id="KW-0325">Glycoprotein</keyword>
<evidence type="ECO:0000256" key="4">
    <source>
        <dbReference type="ARBA" id="ARBA00022750"/>
    </source>
</evidence>
<evidence type="ECO:0000313" key="9">
    <source>
        <dbReference type="EMBL" id="KAF8779752.1"/>
    </source>
</evidence>
<evidence type="ECO:0000256" key="5">
    <source>
        <dbReference type="ARBA" id="ARBA00022801"/>
    </source>
</evidence>
<gene>
    <name evidence="9" type="ORF">HU200_002337</name>
</gene>
<dbReference type="PROSITE" id="PS51767">
    <property type="entry name" value="PEPTIDASE_A1"/>
    <property type="match status" value="1"/>
</dbReference>
<evidence type="ECO:0000256" key="1">
    <source>
        <dbReference type="ARBA" id="ARBA00007447"/>
    </source>
</evidence>
<dbReference type="InterPro" id="IPR001461">
    <property type="entry name" value="Aspartic_peptidase_A1"/>
</dbReference>
<feature type="active site" evidence="7">
    <location>
        <position position="201"/>
    </location>
</feature>
<reference evidence="9" key="1">
    <citation type="submission" date="2020-07" db="EMBL/GenBank/DDBJ databases">
        <title>Genome sequence and genetic diversity analysis of an under-domesticated orphan crop, white fonio (Digitaria exilis).</title>
        <authorList>
            <person name="Bennetzen J.L."/>
            <person name="Chen S."/>
            <person name="Ma X."/>
            <person name="Wang X."/>
            <person name="Yssel A.E.J."/>
            <person name="Chaluvadi S.R."/>
            <person name="Johnson M."/>
            <person name="Gangashetty P."/>
            <person name="Hamidou F."/>
            <person name="Sanogo M.D."/>
            <person name="Zwaenepoel A."/>
            <person name="Wallace J."/>
            <person name="Van De Peer Y."/>
            <person name="Van Deynze A."/>
        </authorList>
    </citation>
    <scope>NUCLEOTIDE SEQUENCE</scope>
    <source>
        <tissue evidence="9">Leaves</tissue>
    </source>
</reference>
<accession>A0A835FYW7</accession>
<dbReference type="OrthoDB" id="660550at2759"/>
<dbReference type="PRINTS" id="PR00792">
    <property type="entry name" value="PEPSIN"/>
</dbReference>
<dbReference type="GO" id="GO:0006508">
    <property type="term" value="P:proteolysis"/>
    <property type="evidence" value="ECO:0007669"/>
    <property type="project" value="UniProtKB-KW"/>
</dbReference>
<keyword evidence="2" id="KW-0645">Protease</keyword>
<dbReference type="GO" id="GO:0004190">
    <property type="term" value="F:aspartic-type endopeptidase activity"/>
    <property type="evidence" value="ECO:0007669"/>
    <property type="project" value="UniProtKB-KW"/>
</dbReference>
<feature type="active site" evidence="7">
    <location>
        <position position="412"/>
    </location>
</feature>
<comment type="caution">
    <text evidence="9">The sequence shown here is derived from an EMBL/GenBank/DDBJ whole genome shotgun (WGS) entry which is preliminary data.</text>
</comment>
<keyword evidence="5" id="KW-0378">Hydrolase</keyword>
<dbReference type="InterPro" id="IPR032799">
    <property type="entry name" value="TAXi_C"/>
</dbReference>
<dbReference type="AlphaFoldDB" id="A0A835FYW7"/>
<keyword evidence="4" id="KW-0064">Aspartyl protease</keyword>
<comment type="similarity">
    <text evidence="1">Belongs to the peptidase A1 family.</text>
</comment>
<dbReference type="Pfam" id="PF14543">
    <property type="entry name" value="TAXi_N"/>
    <property type="match status" value="1"/>
</dbReference>
<evidence type="ECO:0000256" key="7">
    <source>
        <dbReference type="PIRSR" id="PIRSR601461-1"/>
    </source>
</evidence>
<dbReference type="FunFam" id="2.40.70.10:FF:000029">
    <property type="entry name" value="Aspartyl protease family protein"/>
    <property type="match status" value="1"/>
</dbReference>
<evidence type="ECO:0000256" key="2">
    <source>
        <dbReference type="ARBA" id="ARBA00022670"/>
    </source>
</evidence>
<dbReference type="Gene3D" id="2.40.70.10">
    <property type="entry name" value="Acid Proteases"/>
    <property type="match status" value="2"/>
</dbReference>
<feature type="domain" description="Peptidase A1" evidence="8">
    <location>
        <begin position="183"/>
        <end position="530"/>
    </location>
</feature>
<evidence type="ECO:0000259" key="8">
    <source>
        <dbReference type="PROSITE" id="PS51767"/>
    </source>
</evidence>
<dbReference type="PANTHER" id="PTHR47967:SF38">
    <property type="entry name" value="OS09G0452400 PROTEIN"/>
    <property type="match status" value="1"/>
</dbReference>
<sequence length="537" mass="56963">MSPCATDGETEWISKQDLRGDRDATTRYEEAQVAERFPCVPRLLTPTRIGADPGGHPATHALACGASISSLVEPLPIGLWRAALATTMPRLAAILVVLLPPLLLLSAACGAAEAAELPRGGFGFVATLRHVDANAGYTKTQLLSRAILRSRARVATLQSLATLAPGDAITAARILVRASDGEYLMDMAIGTPPKFYSAILDTGSDLIWTQCAPCLLCVDQPTPYFDPTQSSTYRALGCSSSGCNALYYPLCYQKTCVYQYFYGDSANTAGVLANETFTFGTNTTRVTVPSIAFGCGNLNAGSLANGSGMVGFGRGSLSLVSQLGSPRFSYCLTSFLSPVPSRLYFGAYATLNSTNATTSGPVQSTPFVVNPALPTMYFLNMTGISVGGYRLPIDPAVFAINDTDGTGGTIIDSGTTITYLAEPAYSVVRAAFVSQIKLPLLNVTDDTAVLDTCFKWPPPPRRSLTLPQVVLHFDGADMELPLQNYMLVDPVSGGLCLAMATSSDGSIIGSFQHQNFHVLYDLENSLLSFVPAPCNLI</sequence>